<gene>
    <name evidence="3" type="ORF">ABI_33790</name>
</gene>
<name>F4QQ71_9CAUL</name>
<evidence type="ECO:0000259" key="1">
    <source>
        <dbReference type="Pfam" id="PF00534"/>
    </source>
</evidence>
<protein>
    <submittedName>
        <fullName evidence="3">Glycosyl transferase group 1 family protein</fullName>
    </submittedName>
</protein>
<dbReference type="Proteomes" id="UP000006512">
    <property type="component" value="Unassembled WGS sequence"/>
</dbReference>
<dbReference type="InterPro" id="IPR028098">
    <property type="entry name" value="Glyco_trans_4-like_N"/>
</dbReference>
<feature type="domain" description="Glycosyltransferase subfamily 4-like N-terminal" evidence="2">
    <location>
        <begin position="34"/>
        <end position="165"/>
    </location>
</feature>
<dbReference type="PANTHER" id="PTHR12526:SF630">
    <property type="entry name" value="GLYCOSYLTRANSFERASE"/>
    <property type="match status" value="1"/>
</dbReference>
<keyword evidence="4" id="KW-1185">Reference proteome</keyword>
<dbReference type="EMBL" id="GL883079">
    <property type="protein sequence ID" value="EGF90358.1"/>
    <property type="molecule type" value="Genomic_DNA"/>
</dbReference>
<dbReference type="InterPro" id="IPR001296">
    <property type="entry name" value="Glyco_trans_1"/>
</dbReference>
<dbReference type="Gene3D" id="3.40.50.2000">
    <property type="entry name" value="Glycogen Phosphorylase B"/>
    <property type="match status" value="2"/>
</dbReference>
<sequence>MKIAIVLPPEFKFCARRPHSIETVIRTFATYNPWGHELRVFCDGGAEARCDIPIVELPVGAGRSARTRAAVAALKAFAPDYIEVHHEARLANQIARALPSVPTAIYRHNYIKPPKNIFQRLDQNWRYGALDRFLFVSNDTRDHFLAAFPKFASRAFSIFNPIDAAKWTGNPDAKDHTIVFAARAIPEKGLEPLCDGLAQALPNHHDWKAVLILSAFDDANTWAQTQVAKLKDLGDQVTILTNQPLAVVQENLAKGAISVIPSVWKDPFPLSALEAHAAGTAVISSGSGGLRDISGEHAVYIDPVDGPSVASAIDKLIGDPGLRRQIAAFGQARARVEHTIPRRAEELNTIREGAVAARKAS</sequence>
<feature type="domain" description="Glycosyl transferase family 1" evidence="1">
    <location>
        <begin position="168"/>
        <end position="330"/>
    </location>
</feature>
<dbReference type="STRING" id="715226.ABI_33790"/>
<dbReference type="RefSeq" id="WP_006274161.1">
    <property type="nucleotide sequence ID" value="NZ_GL883079.1"/>
</dbReference>
<dbReference type="OrthoDB" id="9807414at2"/>
<dbReference type="Pfam" id="PF00534">
    <property type="entry name" value="Glycos_transf_1"/>
    <property type="match status" value="1"/>
</dbReference>
<dbReference type="eggNOG" id="COG0438">
    <property type="taxonomic scope" value="Bacteria"/>
</dbReference>
<keyword evidence="3" id="KW-0808">Transferase</keyword>
<dbReference type="Pfam" id="PF13439">
    <property type="entry name" value="Glyco_transf_4"/>
    <property type="match status" value="1"/>
</dbReference>
<organism evidence="3 4">
    <name type="scientific">Asticcacaulis biprosthecium C19</name>
    <dbReference type="NCBI Taxonomy" id="715226"/>
    <lineage>
        <taxon>Bacteria</taxon>
        <taxon>Pseudomonadati</taxon>
        <taxon>Pseudomonadota</taxon>
        <taxon>Alphaproteobacteria</taxon>
        <taxon>Caulobacterales</taxon>
        <taxon>Caulobacteraceae</taxon>
        <taxon>Asticcacaulis</taxon>
    </lineage>
</organism>
<evidence type="ECO:0000313" key="3">
    <source>
        <dbReference type="EMBL" id="EGF90358.1"/>
    </source>
</evidence>
<dbReference type="HOGENOM" id="CLU_009583_38_0_5"/>
<dbReference type="PANTHER" id="PTHR12526">
    <property type="entry name" value="GLYCOSYLTRANSFERASE"/>
    <property type="match status" value="1"/>
</dbReference>
<dbReference type="GO" id="GO:0016757">
    <property type="term" value="F:glycosyltransferase activity"/>
    <property type="evidence" value="ECO:0007669"/>
    <property type="project" value="InterPro"/>
</dbReference>
<dbReference type="CDD" id="cd03801">
    <property type="entry name" value="GT4_PimA-like"/>
    <property type="match status" value="1"/>
</dbReference>
<proteinExistence type="predicted"/>
<dbReference type="SUPFAM" id="SSF53756">
    <property type="entry name" value="UDP-Glycosyltransferase/glycogen phosphorylase"/>
    <property type="match status" value="1"/>
</dbReference>
<reference evidence="4" key="1">
    <citation type="submission" date="2011-03" db="EMBL/GenBank/DDBJ databases">
        <title>Draft genome sequence of Brevundimonas diminuta.</title>
        <authorList>
            <person name="Brown P.J.B."/>
            <person name="Buechlein A."/>
            <person name="Hemmerich C."/>
            <person name="Brun Y.V."/>
        </authorList>
    </citation>
    <scope>NUCLEOTIDE SEQUENCE [LARGE SCALE GENOMIC DNA]</scope>
    <source>
        <strain evidence="4">C19</strain>
    </source>
</reference>
<dbReference type="AlphaFoldDB" id="F4QQ71"/>
<evidence type="ECO:0000313" key="4">
    <source>
        <dbReference type="Proteomes" id="UP000006512"/>
    </source>
</evidence>
<accession>F4QQ71</accession>
<evidence type="ECO:0000259" key="2">
    <source>
        <dbReference type="Pfam" id="PF13439"/>
    </source>
</evidence>